<dbReference type="Pfam" id="PF00089">
    <property type="entry name" value="Trypsin"/>
    <property type="match status" value="1"/>
</dbReference>
<reference evidence="4 5" key="1">
    <citation type="submission" date="2023-03" db="EMBL/GenBank/DDBJ databases">
        <title>Genome sequence of Lichtheimia ornata CBS 291.66.</title>
        <authorList>
            <person name="Mohabir J.T."/>
            <person name="Shea T.P."/>
            <person name="Kurbessoian T."/>
            <person name="Berby B."/>
            <person name="Fontaine J."/>
            <person name="Livny J."/>
            <person name="Gnirke A."/>
            <person name="Stajich J.E."/>
            <person name="Cuomo C.A."/>
        </authorList>
    </citation>
    <scope>NUCLEOTIDE SEQUENCE [LARGE SCALE GENOMIC DNA]</scope>
    <source>
        <strain evidence="4">CBS 291.66</strain>
    </source>
</reference>
<keyword evidence="2" id="KW-0732">Signal</keyword>
<dbReference type="RefSeq" id="XP_058341661.1">
    <property type="nucleotide sequence ID" value="XM_058487610.1"/>
</dbReference>
<dbReference type="InterPro" id="IPR043504">
    <property type="entry name" value="Peptidase_S1_PA_chymotrypsin"/>
</dbReference>
<keyword evidence="1" id="KW-1015">Disulfide bond</keyword>
<evidence type="ECO:0000256" key="2">
    <source>
        <dbReference type="SAM" id="SignalP"/>
    </source>
</evidence>
<dbReference type="PRINTS" id="PR00722">
    <property type="entry name" value="CHYMOTRYPSIN"/>
</dbReference>
<dbReference type="GeneID" id="83215003"/>
<dbReference type="InterPro" id="IPR001254">
    <property type="entry name" value="Trypsin_dom"/>
</dbReference>
<evidence type="ECO:0000313" key="5">
    <source>
        <dbReference type="Proteomes" id="UP001234581"/>
    </source>
</evidence>
<accession>A0AAD7UZY3</accession>
<evidence type="ECO:0000259" key="3">
    <source>
        <dbReference type="PROSITE" id="PS50240"/>
    </source>
</evidence>
<dbReference type="InterPro" id="IPR018114">
    <property type="entry name" value="TRYPSIN_HIS"/>
</dbReference>
<dbReference type="GO" id="GO:0004252">
    <property type="term" value="F:serine-type endopeptidase activity"/>
    <property type="evidence" value="ECO:0007669"/>
    <property type="project" value="InterPro"/>
</dbReference>
<dbReference type="GO" id="GO:0006508">
    <property type="term" value="P:proteolysis"/>
    <property type="evidence" value="ECO:0007669"/>
    <property type="project" value="InterPro"/>
</dbReference>
<dbReference type="PANTHER" id="PTHR24256">
    <property type="entry name" value="TRYPTASE-RELATED"/>
    <property type="match status" value="1"/>
</dbReference>
<dbReference type="SMART" id="SM00020">
    <property type="entry name" value="Tryp_SPc"/>
    <property type="match status" value="1"/>
</dbReference>
<evidence type="ECO:0000256" key="1">
    <source>
        <dbReference type="ARBA" id="ARBA00023157"/>
    </source>
</evidence>
<evidence type="ECO:0000313" key="4">
    <source>
        <dbReference type="EMBL" id="KAJ8656748.1"/>
    </source>
</evidence>
<dbReference type="Gene3D" id="2.40.10.10">
    <property type="entry name" value="Trypsin-like serine proteases"/>
    <property type="match status" value="1"/>
</dbReference>
<keyword evidence="5" id="KW-1185">Reference proteome</keyword>
<dbReference type="PROSITE" id="PS00134">
    <property type="entry name" value="TRYPSIN_HIS"/>
    <property type="match status" value="1"/>
</dbReference>
<dbReference type="EMBL" id="JARTCD010000037">
    <property type="protein sequence ID" value="KAJ8656748.1"/>
    <property type="molecule type" value="Genomic_DNA"/>
</dbReference>
<dbReference type="PROSITE" id="PS50240">
    <property type="entry name" value="TRYPSIN_DOM"/>
    <property type="match status" value="1"/>
</dbReference>
<proteinExistence type="predicted"/>
<organism evidence="4 5">
    <name type="scientific">Lichtheimia ornata</name>
    <dbReference type="NCBI Taxonomy" id="688661"/>
    <lineage>
        <taxon>Eukaryota</taxon>
        <taxon>Fungi</taxon>
        <taxon>Fungi incertae sedis</taxon>
        <taxon>Mucoromycota</taxon>
        <taxon>Mucoromycotina</taxon>
        <taxon>Mucoromycetes</taxon>
        <taxon>Mucorales</taxon>
        <taxon>Lichtheimiaceae</taxon>
        <taxon>Lichtheimia</taxon>
    </lineage>
</organism>
<dbReference type="AlphaFoldDB" id="A0AAD7UZY3"/>
<dbReference type="InterPro" id="IPR009003">
    <property type="entry name" value="Peptidase_S1_PA"/>
</dbReference>
<feature type="signal peptide" evidence="2">
    <location>
        <begin position="1"/>
        <end position="22"/>
    </location>
</feature>
<dbReference type="InterPro" id="IPR001314">
    <property type="entry name" value="Peptidase_S1A"/>
</dbReference>
<sequence>MLGNPHVCGGVLLSLNPAIVLTAAHCVADAPHPSTIEKNPYFAAYSHIDRKKQKINAIDDWIVHPNYNISNNVDMHYDLALVKLEDPLEQSDHVDRVALWPADGRLHSFDGKLMGFGFLVKDGPEARRLQSIDVKVTKLASGLRDMVEAISADDEQRACHGDSGSPLIIRQSVNNDTAPYVLGLLARIFGVHDLDPNHATCPQPFKKNSKVPTITESFCNVSNMLDWISEITGISVANLTDPFYHVNDPCYESCAGRWTASKSHDSSGHKGDDHWHIGFGDEAFLKEQPDKWFIGPVVQDNPMYHDETSFAVFIEPRASITPLFLFVVSCFLLI</sequence>
<gene>
    <name evidence="4" type="ORF">O0I10_007595</name>
</gene>
<dbReference type="Proteomes" id="UP001234581">
    <property type="component" value="Unassembled WGS sequence"/>
</dbReference>
<feature type="chain" id="PRO_5042011783" description="Peptidase S1 domain-containing protein" evidence="2">
    <location>
        <begin position="23"/>
        <end position="334"/>
    </location>
</feature>
<feature type="domain" description="Peptidase S1" evidence="3">
    <location>
        <begin position="1"/>
        <end position="233"/>
    </location>
</feature>
<dbReference type="InterPro" id="IPR051487">
    <property type="entry name" value="Ser/Thr_Proteases_Immune/Dev"/>
</dbReference>
<protein>
    <recommendedName>
        <fullName evidence="3">Peptidase S1 domain-containing protein</fullName>
    </recommendedName>
</protein>
<comment type="caution">
    <text evidence="4">The sequence shown here is derived from an EMBL/GenBank/DDBJ whole genome shotgun (WGS) entry which is preliminary data.</text>
</comment>
<name>A0AAD7UZY3_9FUNG</name>
<dbReference type="SUPFAM" id="SSF50494">
    <property type="entry name" value="Trypsin-like serine proteases"/>
    <property type="match status" value="1"/>
</dbReference>